<dbReference type="GO" id="GO:0030247">
    <property type="term" value="F:polysaccharide binding"/>
    <property type="evidence" value="ECO:0007669"/>
    <property type="project" value="InterPro"/>
</dbReference>
<keyword evidence="2" id="KW-0723">Serine/threonine-protein kinase</keyword>
<dbReference type="AlphaFoldDB" id="A0A5N6RMD8"/>
<dbReference type="InterPro" id="IPR000719">
    <property type="entry name" value="Prot_kinase_dom"/>
</dbReference>
<dbReference type="GO" id="GO:0005524">
    <property type="term" value="F:ATP binding"/>
    <property type="evidence" value="ECO:0007669"/>
    <property type="project" value="UniProtKB-UniRule"/>
</dbReference>
<dbReference type="Gene3D" id="3.30.200.20">
    <property type="entry name" value="Phosphorylase Kinase, domain 1"/>
    <property type="match status" value="1"/>
</dbReference>
<evidence type="ECO:0000256" key="8">
    <source>
        <dbReference type="ARBA" id="ARBA00022840"/>
    </source>
</evidence>
<dbReference type="Pfam" id="PF00069">
    <property type="entry name" value="Pkinase"/>
    <property type="match status" value="1"/>
</dbReference>
<comment type="catalytic activity">
    <reaction evidence="13">
        <text>L-seryl-[protein] + ATP = O-phospho-L-seryl-[protein] + ADP + H(+)</text>
        <dbReference type="Rhea" id="RHEA:17989"/>
        <dbReference type="Rhea" id="RHEA-COMP:9863"/>
        <dbReference type="Rhea" id="RHEA-COMP:11604"/>
        <dbReference type="ChEBI" id="CHEBI:15378"/>
        <dbReference type="ChEBI" id="CHEBI:29999"/>
        <dbReference type="ChEBI" id="CHEBI:30616"/>
        <dbReference type="ChEBI" id="CHEBI:83421"/>
        <dbReference type="ChEBI" id="CHEBI:456216"/>
    </reaction>
</comment>
<evidence type="ECO:0000256" key="3">
    <source>
        <dbReference type="ARBA" id="ARBA00022679"/>
    </source>
</evidence>
<dbReference type="SUPFAM" id="SSF56112">
    <property type="entry name" value="Protein kinase-like (PK-like)"/>
    <property type="match status" value="1"/>
</dbReference>
<dbReference type="Pfam" id="PF13947">
    <property type="entry name" value="GUB_WAK_bind"/>
    <property type="match status" value="1"/>
</dbReference>
<feature type="domain" description="Protein kinase" evidence="19">
    <location>
        <begin position="414"/>
        <end position="697"/>
    </location>
</feature>
<keyword evidence="8 16" id="KW-0067">ATP-binding</keyword>
<dbReference type="Gene3D" id="2.10.25.10">
    <property type="entry name" value="Laminin"/>
    <property type="match status" value="1"/>
</dbReference>
<evidence type="ECO:0000259" key="20">
    <source>
        <dbReference type="PROSITE" id="PS50026"/>
    </source>
</evidence>
<dbReference type="Gene3D" id="1.10.510.10">
    <property type="entry name" value="Transferase(Phosphotransferase) domain 1"/>
    <property type="match status" value="1"/>
</dbReference>
<dbReference type="EMBL" id="CM017327">
    <property type="protein sequence ID" value="KAE8100173.1"/>
    <property type="molecule type" value="Genomic_DNA"/>
</dbReference>
<dbReference type="SMART" id="SM00220">
    <property type="entry name" value="S_TKc"/>
    <property type="match status" value="1"/>
</dbReference>
<feature type="domain" description="EGF-like" evidence="20">
    <location>
        <begin position="241"/>
        <end position="286"/>
    </location>
</feature>
<proteinExistence type="predicted"/>
<dbReference type="PROSITE" id="PS00107">
    <property type="entry name" value="PROTEIN_KINASE_ATP"/>
    <property type="match status" value="1"/>
</dbReference>
<keyword evidence="3" id="KW-0808">Transferase</keyword>
<evidence type="ECO:0000256" key="1">
    <source>
        <dbReference type="ARBA" id="ARBA00004479"/>
    </source>
</evidence>
<feature type="signal peptide" evidence="18">
    <location>
        <begin position="1"/>
        <end position="25"/>
    </location>
</feature>
<dbReference type="PROSITE" id="PS00010">
    <property type="entry name" value="ASX_HYDROXYL"/>
    <property type="match status" value="1"/>
</dbReference>
<evidence type="ECO:0000256" key="16">
    <source>
        <dbReference type="PROSITE-ProRule" id="PRU10141"/>
    </source>
</evidence>
<evidence type="ECO:0000256" key="5">
    <source>
        <dbReference type="ARBA" id="ARBA00022729"/>
    </source>
</evidence>
<dbReference type="PROSITE" id="PS00108">
    <property type="entry name" value="PROTEIN_KINASE_ST"/>
    <property type="match status" value="1"/>
</dbReference>
<dbReference type="CDD" id="cd00054">
    <property type="entry name" value="EGF_CA"/>
    <property type="match status" value="1"/>
</dbReference>
<evidence type="ECO:0000256" key="4">
    <source>
        <dbReference type="ARBA" id="ARBA00022692"/>
    </source>
</evidence>
<comment type="subcellular location">
    <subcellularLocation>
        <location evidence="1">Membrane</location>
        <topology evidence="1">Single-pass type I membrane protein</topology>
    </subcellularLocation>
</comment>
<feature type="domain" description="EGF-like" evidence="20">
    <location>
        <begin position="287"/>
        <end position="332"/>
    </location>
</feature>
<keyword evidence="7" id="KW-0418">Kinase</keyword>
<keyword evidence="5 18" id="KW-0732">Signal</keyword>
<dbReference type="Proteomes" id="UP000327013">
    <property type="component" value="Chromosome 7"/>
</dbReference>
<evidence type="ECO:0000313" key="22">
    <source>
        <dbReference type="Proteomes" id="UP000327013"/>
    </source>
</evidence>
<evidence type="ECO:0000259" key="19">
    <source>
        <dbReference type="PROSITE" id="PS50011"/>
    </source>
</evidence>
<dbReference type="InterPro" id="IPR011009">
    <property type="entry name" value="Kinase-like_dom_sf"/>
</dbReference>
<keyword evidence="6 16" id="KW-0547">Nucleotide-binding</keyword>
<dbReference type="CDD" id="cd14066">
    <property type="entry name" value="STKc_IRAK"/>
    <property type="match status" value="1"/>
</dbReference>
<evidence type="ECO:0000256" key="15">
    <source>
        <dbReference type="PROSITE-ProRule" id="PRU00076"/>
    </source>
</evidence>
<dbReference type="GO" id="GO:0004674">
    <property type="term" value="F:protein serine/threonine kinase activity"/>
    <property type="evidence" value="ECO:0007669"/>
    <property type="project" value="UniProtKB-KW"/>
</dbReference>
<accession>A0A5N6RMD8</accession>
<feature type="transmembrane region" description="Helical" evidence="17">
    <location>
        <begin position="335"/>
        <end position="364"/>
    </location>
</feature>
<reference evidence="21 22" key="1">
    <citation type="submission" date="2019-06" db="EMBL/GenBank/DDBJ databases">
        <title>A chromosomal-level reference genome of Carpinus fangiana (Coryloideae, Betulaceae).</title>
        <authorList>
            <person name="Yang X."/>
            <person name="Wang Z."/>
            <person name="Zhang L."/>
            <person name="Hao G."/>
            <person name="Liu J."/>
            <person name="Yang Y."/>
        </authorList>
    </citation>
    <scope>NUCLEOTIDE SEQUENCE [LARGE SCALE GENOMIC DNA]</scope>
    <source>
        <strain evidence="21">Cfa_2016G</strain>
        <tissue evidence="21">Leaf</tissue>
    </source>
</reference>
<protein>
    <recommendedName>
        <fullName evidence="23">Protein kinase domain-containing protein</fullName>
    </recommendedName>
</protein>
<comment type="catalytic activity">
    <reaction evidence="14">
        <text>L-threonyl-[protein] + ATP = O-phospho-L-threonyl-[protein] + ADP + H(+)</text>
        <dbReference type="Rhea" id="RHEA:46608"/>
        <dbReference type="Rhea" id="RHEA-COMP:11060"/>
        <dbReference type="Rhea" id="RHEA-COMP:11605"/>
        <dbReference type="ChEBI" id="CHEBI:15378"/>
        <dbReference type="ChEBI" id="CHEBI:30013"/>
        <dbReference type="ChEBI" id="CHEBI:30616"/>
        <dbReference type="ChEBI" id="CHEBI:61977"/>
        <dbReference type="ChEBI" id="CHEBI:456216"/>
    </reaction>
</comment>
<dbReference type="InterPro" id="IPR000742">
    <property type="entry name" value="EGF"/>
</dbReference>
<keyword evidence="4 17" id="KW-0812">Transmembrane</keyword>
<evidence type="ECO:0008006" key="23">
    <source>
        <dbReference type="Google" id="ProtNLM"/>
    </source>
</evidence>
<sequence length="703" mass="78242">MEDMGFLRMLMQLTWVGVLLSEILAATEVAAQLPRPNCSDRCGDVQIPFPFGITEGCYLNKDFGLKCNHSSGVLTTGNLIVTNISIREGQMDILMYVAFQCFNQSGELQDSNRPSLTVPTYTISNTQNVFVAVGCDTYAHLTGFQNSLPFTMGCISFCQNITNVVGQSCSGIGCCQVEIPPGLKNFTLKAYSYYSHKAIWSFNPCSYAFVVKKDRFSFSSGYLSSLKDNKTLPMVLDWAIGNETCDKSNSVCGRNSECYEPDSGYGYRCRCEAGYDGNPYLPHGCQDIKQCEDHKLNQCKIPKTCVDREGNYTCSCPKWYRGDGRKDGTGCELKLILVSVLAIGLGIGFIVVPVCSSLWLYLIVRQRKLIKRRERFFQQNGGLYLSQILSRQENSAGTTTIFSAEELKKASKNYDEKLIIGEGGFGTVYKGFLSDNRIVAIKKSKVVDKNQIEQFINEVVILSQINHRNVVKLLGCCLETEVPLLVYEFISNGTLFQYIHDESTGCTVSWETRLRIATEAAEALSYLHSTASPPIIHRDVKPSNILLDASYTAKVSDFGASRLVPLDKAQVATIVQGTLGYLDPEYLQTSRFTEKSDVYSFGVVLVELLTGKTALQSFEMPEEETSLTMYFLSSLKEDKLFDVLEKHLVNEGNTVQLGKVANLAKRCLSVRGEDRPTMNEVATELEDLRKTVKHSCVNTDSMS</sequence>
<dbReference type="InterPro" id="IPR008271">
    <property type="entry name" value="Ser/Thr_kinase_AS"/>
</dbReference>
<evidence type="ECO:0000256" key="7">
    <source>
        <dbReference type="ARBA" id="ARBA00022777"/>
    </source>
</evidence>
<dbReference type="InterPro" id="IPR017441">
    <property type="entry name" value="Protein_kinase_ATP_BS"/>
</dbReference>
<dbReference type="GO" id="GO:0007166">
    <property type="term" value="P:cell surface receptor signaling pathway"/>
    <property type="evidence" value="ECO:0007669"/>
    <property type="project" value="InterPro"/>
</dbReference>
<evidence type="ECO:0000256" key="14">
    <source>
        <dbReference type="ARBA" id="ARBA00047951"/>
    </source>
</evidence>
<dbReference type="GO" id="GO:0005886">
    <property type="term" value="C:plasma membrane"/>
    <property type="evidence" value="ECO:0007669"/>
    <property type="project" value="TreeGrafter"/>
</dbReference>
<keyword evidence="12" id="KW-0325">Glycoprotein</keyword>
<evidence type="ECO:0000256" key="2">
    <source>
        <dbReference type="ARBA" id="ARBA00022527"/>
    </source>
</evidence>
<keyword evidence="11 15" id="KW-1015">Disulfide bond</keyword>
<keyword evidence="22" id="KW-1185">Reference proteome</keyword>
<evidence type="ECO:0000256" key="13">
    <source>
        <dbReference type="ARBA" id="ARBA00047558"/>
    </source>
</evidence>
<dbReference type="PANTHER" id="PTHR27005">
    <property type="entry name" value="WALL-ASSOCIATED RECEPTOR KINASE-LIKE 21"/>
    <property type="match status" value="1"/>
</dbReference>
<dbReference type="FunFam" id="1.10.510.10:FF:000084">
    <property type="entry name" value="Wall-associated receptor kinase 2"/>
    <property type="match status" value="1"/>
</dbReference>
<evidence type="ECO:0000256" key="9">
    <source>
        <dbReference type="ARBA" id="ARBA00022989"/>
    </source>
</evidence>
<evidence type="ECO:0000256" key="6">
    <source>
        <dbReference type="ARBA" id="ARBA00022741"/>
    </source>
</evidence>
<dbReference type="InterPro" id="IPR025287">
    <property type="entry name" value="WAK_GUB"/>
</dbReference>
<keyword evidence="9 17" id="KW-1133">Transmembrane helix</keyword>
<comment type="caution">
    <text evidence="15">Lacks conserved residue(s) required for the propagation of feature annotation.</text>
</comment>
<dbReference type="PANTHER" id="PTHR27005:SF468">
    <property type="entry name" value="OS01G0310500 PROTEIN"/>
    <property type="match status" value="1"/>
</dbReference>
<keyword evidence="15" id="KW-0245">EGF-like domain</keyword>
<dbReference type="InterPro" id="IPR000152">
    <property type="entry name" value="EGF-type_Asp/Asn_hydroxyl_site"/>
</dbReference>
<feature type="chain" id="PRO_5024289035" description="Protein kinase domain-containing protein" evidence="18">
    <location>
        <begin position="26"/>
        <end position="703"/>
    </location>
</feature>
<gene>
    <name evidence="21" type="ORF">FH972_018098</name>
</gene>
<feature type="disulfide bond" evidence="15">
    <location>
        <begin position="252"/>
        <end position="269"/>
    </location>
</feature>
<evidence type="ECO:0000256" key="10">
    <source>
        <dbReference type="ARBA" id="ARBA00023136"/>
    </source>
</evidence>
<evidence type="ECO:0000256" key="12">
    <source>
        <dbReference type="ARBA" id="ARBA00023180"/>
    </source>
</evidence>
<dbReference type="FunFam" id="3.30.200.20:FF:000043">
    <property type="entry name" value="Wall-associated receptor kinase 2"/>
    <property type="match status" value="1"/>
</dbReference>
<dbReference type="PROSITE" id="PS50011">
    <property type="entry name" value="PROTEIN_KINASE_DOM"/>
    <property type="match status" value="1"/>
</dbReference>
<dbReference type="OrthoDB" id="4062651at2759"/>
<evidence type="ECO:0000256" key="18">
    <source>
        <dbReference type="SAM" id="SignalP"/>
    </source>
</evidence>
<dbReference type="InterPro" id="IPR045274">
    <property type="entry name" value="WAK-like"/>
</dbReference>
<organism evidence="21 22">
    <name type="scientific">Carpinus fangiana</name>
    <dbReference type="NCBI Taxonomy" id="176857"/>
    <lineage>
        <taxon>Eukaryota</taxon>
        <taxon>Viridiplantae</taxon>
        <taxon>Streptophyta</taxon>
        <taxon>Embryophyta</taxon>
        <taxon>Tracheophyta</taxon>
        <taxon>Spermatophyta</taxon>
        <taxon>Magnoliopsida</taxon>
        <taxon>eudicotyledons</taxon>
        <taxon>Gunneridae</taxon>
        <taxon>Pentapetalae</taxon>
        <taxon>rosids</taxon>
        <taxon>fabids</taxon>
        <taxon>Fagales</taxon>
        <taxon>Betulaceae</taxon>
        <taxon>Carpinus</taxon>
    </lineage>
</organism>
<dbReference type="PROSITE" id="PS50026">
    <property type="entry name" value="EGF_3"/>
    <property type="match status" value="2"/>
</dbReference>
<name>A0A5N6RMD8_9ROSI</name>
<keyword evidence="10 17" id="KW-0472">Membrane</keyword>
<evidence type="ECO:0000256" key="11">
    <source>
        <dbReference type="ARBA" id="ARBA00023157"/>
    </source>
</evidence>
<dbReference type="SMART" id="SM00181">
    <property type="entry name" value="EGF"/>
    <property type="match status" value="2"/>
</dbReference>
<feature type="binding site" evidence="16">
    <location>
        <position position="443"/>
    </location>
    <ligand>
        <name>ATP</name>
        <dbReference type="ChEBI" id="CHEBI:30616"/>
    </ligand>
</feature>
<evidence type="ECO:0000256" key="17">
    <source>
        <dbReference type="SAM" id="Phobius"/>
    </source>
</evidence>
<evidence type="ECO:0000313" key="21">
    <source>
        <dbReference type="EMBL" id="KAE8100173.1"/>
    </source>
</evidence>